<name>A0A1H9INU3_9GAMM</name>
<keyword evidence="2" id="KW-1185">Reference proteome</keyword>
<dbReference type="InterPro" id="IPR021388">
    <property type="entry name" value="DUF3024"/>
</dbReference>
<sequence>MNAVAASVPFEPPTVDLTQRRIERALRKRERYRYVQPEVQVLDGGWCVRSPCCSRRVDAQGGVIDIAWLLPLSAACWRLHAREHEQARWRAVAEGSLDQLLAHLVNDPLHEFWI</sequence>
<dbReference type="Proteomes" id="UP000199233">
    <property type="component" value="Unassembled WGS sequence"/>
</dbReference>
<reference evidence="2" key="1">
    <citation type="submission" date="2016-10" db="EMBL/GenBank/DDBJ databases">
        <authorList>
            <person name="Varghese N."/>
            <person name="Submissions S."/>
        </authorList>
    </citation>
    <scope>NUCLEOTIDE SEQUENCE [LARGE SCALE GENOMIC DNA]</scope>
    <source>
        <strain evidence="2">DSM 25927</strain>
    </source>
</reference>
<dbReference type="OrthoDB" id="5566889at2"/>
<organism evidence="1 2">
    <name type="scientific">Solimonas aquatica</name>
    <dbReference type="NCBI Taxonomy" id="489703"/>
    <lineage>
        <taxon>Bacteria</taxon>
        <taxon>Pseudomonadati</taxon>
        <taxon>Pseudomonadota</taxon>
        <taxon>Gammaproteobacteria</taxon>
        <taxon>Nevskiales</taxon>
        <taxon>Nevskiaceae</taxon>
        <taxon>Solimonas</taxon>
    </lineage>
</organism>
<evidence type="ECO:0008006" key="3">
    <source>
        <dbReference type="Google" id="ProtNLM"/>
    </source>
</evidence>
<evidence type="ECO:0000313" key="2">
    <source>
        <dbReference type="Proteomes" id="UP000199233"/>
    </source>
</evidence>
<accession>A0A1H9INU3</accession>
<dbReference type="RefSeq" id="WP_093287088.1">
    <property type="nucleotide sequence ID" value="NZ_FOFS01000010.1"/>
</dbReference>
<evidence type="ECO:0000313" key="1">
    <source>
        <dbReference type="EMBL" id="SEQ76264.1"/>
    </source>
</evidence>
<dbReference type="STRING" id="489703.SAMN04488038_110118"/>
<gene>
    <name evidence="1" type="ORF">SAMN04488038_110118</name>
</gene>
<proteinExistence type="predicted"/>
<dbReference type="Pfam" id="PF11225">
    <property type="entry name" value="DUF3024"/>
    <property type="match status" value="1"/>
</dbReference>
<dbReference type="EMBL" id="FOFS01000010">
    <property type="protein sequence ID" value="SEQ76264.1"/>
    <property type="molecule type" value="Genomic_DNA"/>
</dbReference>
<dbReference type="AlphaFoldDB" id="A0A1H9INU3"/>
<protein>
    <recommendedName>
        <fullName evidence="3">DUF3024 domain-containing protein</fullName>
    </recommendedName>
</protein>